<accession>A0A6A6P874</accession>
<reference evidence="2" key="1">
    <citation type="journal article" date="2020" name="Stud. Mycol.">
        <title>101 Dothideomycetes genomes: a test case for predicting lifestyles and emergence of pathogens.</title>
        <authorList>
            <person name="Haridas S."/>
            <person name="Albert R."/>
            <person name="Binder M."/>
            <person name="Bloem J."/>
            <person name="Labutti K."/>
            <person name="Salamov A."/>
            <person name="Andreopoulos B."/>
            <person name="Baker S."/>
            <person name="Barry K."/>
            <person name="Bills G."/>
            <person name="Bluhm B."/>
            <person name="Cannon C."/>
            <person name="Castanera R."/>
            <person name="Culley D."/>
            <person name="Daum C."/>
            <person name="Ezra D."/>
            <person name="Gonzalez J."/>
            <person name="Henrissat B."/>
            <person name="Kuo A."/>
            <person name="Liang C."/>
            <person name="Lipzen A."/>
            <person name="Lutzoni F."/>
            <person name="Magnuson J."/>
            <person name="Mondo S."/>
            <person name="Nolan M."/>
            <person name="Ohm R."/>
            <person name="Pangilinan J."/>
            <person name="Park H.-J."/>
            <person name="Ramirez L."/>
            <person name="Alfaro M."/>
            <person name="Sun H."/>
            <person name="Tritt A."/>
            <person name="Yoshinaga Y."/>
            <person name="Zwiers L.-H."/>
            <person name="Turgeon B."/>
            <person name="Goodwin S."/>
            <person name="Spatafora J."/>
            <person name="Crous P."/>
            <person name="Grigoriev I."/>
        </authorList>
    </citation>
    <scope>NUCLEOTIDE SEQUENCE</scope>
    <source>
        <strain evidence="2">ATCC 16933</strain>
    </source>
</reference>
<dbReference type="AlphaFoldDB" id="A0A6A6P874"/>
<organism evidence="2 3">
    <name type="scientific">Lineolata rhizophorae</name>
    <dbReference type="NCBI Taxonomy" id="578093"/>
    <lineage>
        <taxon>Eukaryota</taxon>
        <taxon>Fungi</taxon>
        <taxon>Dikarya</taxon>
        <taxon>Ascomycota</taxon>
        <taxon>Pezizomycotina</taxon>
        <taxon>Dothideomycetes</taxon>
        <taxon>Dothideomycetes incertae sedis</taxon>
        <taxon>Lineolatales</taxon>
        <taxon>Lineolataceae</taxon>
        <taxon>Lineolata</taxon>
    </lineage>
</organism>
<keyword evidence="3" id="KW-1185">Reference proteome</keyword>
<evidence type="ECO:0000256" key="1">
    <source>
        <dbReference type="SAM" id="MobiDB-lite"/>
    </source>
</evidence>
<evidence type="ECO:0000313" key="2">
    <source>
        <dbReference type="EMBL" id="KAF2460170.1"/>
    </source>
</evidence>
<dbReference type="Proteomes" id="UP000799766">
    <property type="component" value="Unassembled WGS sequence"/>
</dbReference>
<proteinExistence type="predicted"/>
<evidence type="ECO:0000313" key="3">
    <source>
        <dbReference type="Proteomes" id="UP000799766"/>
    </source>
</evidence>
<sequence length="228" mass="25178">MNVPTSVQHEGDEPLKVPVVERANSFQVGGAPAPHLPDTDPPRPIPTPSSKESPSPPACLPHQRMQLGAAATARSVPGSRAEKELANIQAGRPAEMLHDLQDSFEKHGVDMRQWEWDFRSLPPVVVVLGRAHNAVLAHYEPNVSKKKRGLEDMGGMEAAKKEGDLKEKKVDGHEETINKSLVIVRGELDGENGTNVLGWSRLKKQAFLYFTKLIFDAAVEFHYEGEER</sequence>
<feature type="region of interest" description="Disordered" evidence="1">
    <location>
        <begin position="1"/>
        <end position="58"/>
    </location>
</feature>
<protein>
    <submittedName>
        <fullName evidence="2">Uncharacterized protein</fullName>
    </submittedName>
</protein>
<dbReference type="EMBL" id="MU001674">
    <property type="protein sequence ID" value="KAF2460170.1"/>
    <property type="molecule type" value="Genomic_DNA"/>
</dbReference>
<gene>
    <name evidence="2" type="ORF">BDY21DRAFT_337707</name>
</gene>
<name>A0A6A6P874_9PEZI</name>